<feature type="region of interest" description="Disordered" evidence="1">
    <location>
        <begin position="14"/>
        <end position="42"/>
    </location>
</feature>
<evidence type="ECO:0000313" key="2">
    <source>
        <dbReference type="EMBL" id="KAA6381601.1"/>
    </source>
</evidence>
<dbReference type="EMBL" id="SNRW01007231">
    <property type="protein sequence ID" value="KAA6381601.1"/>
    <property type="molecule type" value="Genomic_DNA"/>
</dbReference>
<evidence type="ECO:0000256" key="1">
    <source>
        <dbReference type="SAM" id="MobiDB-lite"/>
    </source>
</evidence>
<name>A0A5J4VG99_9EUKA</name>
<dbReference type="AlphaFoldDB" id="A0A5J4VG99"/>
<proteinExistence type="predicted"/>
<gene>
    <name evidence="2" type="ORF">EZS28_022874</name>
</gene>
<evidence type="ECO:0000313" key="3">
    <source>
        <dbReference type="Proteomes" id="UP000324800"/>
    </source>
</evidence>
<accession>A0A5J4VG99</accession>
<protein>
    <submittedName>
        <fullName evidence="2">Uncharacterized protein</fullName>
    </submittedName>
</protein>
<feature type="region of interest" description="Disordered" evidence="1">
    <location>
        <begin position="97"/>
        <end position="138"/>
    </location>
</feature>
<reference evidence="2 3" key="1">
    <citation type="submission" date="2019-03" db="EMBL/GenBank/DDBJ databases">
        <title>Single cell metagenomics reveals metabolic interactions within the superorganism composed of flagellate Streblomastix strix and complex community of Bacteroidetes bacteria on its surface.</title>
        <authorList>
            <person name="Treitli S.C."/>
            <person name="Kolisko M."/>
            <person name="Husnik F."/>
            <person name="Keeling P."/>
            <person name="Hampl V."/>
        </authorList>
    </citation>
    <scope>NUCLEOTIDE SEQUENCE [LARGE SCALE GENOMIC DNA]</scope>
    <source>
        <strain evidence="2">ST1C</strain>
    </source>
</reference>
<sequence>MIGSERMALKLTILNNQTDRGKQNEGRKSRKFENGETNNDNEYIQNNIGLTEILQIFEQPLHVQGNAIRNQTLINIFCNSNGANNAANRNESCDYNNQLHRRYPSPSPEQGVSKEYDLDSDRITEMFRGHNQHRNERD</sequence>
<feature type="compositionally biased region" description="Basic and acidic residues" evidence="1">
    <location>
        <begin position="19"/>
        <end position="34"/>
    </location>
</feature>
<feature type="compositionally biased region" description="Basic and acidic residues" evidence="1">
    <location>
        <begin position="112"/>
        <end position="138"/>
    </location>
</feature>
<comment type="caution">
    <text evidence="2">The sequence shown here is derived from an EMBL/GenBank/DDBJ whole genome shotgun (WGS) entry which is preliminary data.</text>
</comment>
<organism evidence="2 3">
    <name type="scientific">Streblomastix strix</name>
    <dbReference type="NCBI Taxonomy" id="222440"/>
    <lineage>
        <taxon>Eukaryota</taxon>
        <taxon>Metamonada</taxon>
        <taxon>Preaxostyla</taxon>
        <taxon>Oxymonadida</taxon>
        <taxon>Streblomastigidae</taxon>
        <taxon>Streblomastix</taxon>
    </lineage>
</organism>
<dbReference type="Proteomes" id="UP000324800">
    <property type="component" value="Unassembled WGS sequence"/>
</dbReference>